<dbReference type="PANTHER" id="PTHR34309">
    <property type="entry name" value="SLR1406 PROTEIN"/>
    <property type="match status" value="1"/>
</dbReference>
<protein>
    <submittedName>
        <fullName evidence="1">Heme-binding protein</fullName>
    </submittedName>
</protein>
<dbReference type="InterPro" id="IPR052517">
    <property type="entry name" value="GlcG_carb_metab_protein"/>
</dbReference>
<keyword evidence="2" id="KW-1185">Reference proteome</keyword>
<sequence>MSLTNAKIQAALEAGLAKAAEIGCASSITILDSGRNLRGFIRMEGALLASIEISQGKAFTAASMQMNTADLTEYVQPGAPFYGLEVSHRHPMVIFGGGVVAKTGDEFVGAVGAAGGSIDDDVAVASAAVAALV</sequence>
<dbReference type="Proteomes" id="UP001210865">
    <property type="component" value="Chromosome"/>
</dbReference>
<gene>
    <name evidence="1" type="ORF">PBT88_17700</name>
</gene>
<proteinExistence type="predicted"/>
<accession>A0ABY7NPW0</accession>
<evidence type="ECO:0000313" key="1">
    <source>
        <dbReference type="EMBL" id="WBO21974.1"/>
    </source>
</evidence>
<dbReference type="Pfam" id="PF03928">
    <property type="entry name" value="HbpS-like"/>
    <property type="match status" value="1"/>
</dbReference>
<dbReference type="PANTHER" id="PTHR34309:SF1">
    <property type="entry name" value="PROTEIN GLCG"/>
    <property type="match status" value="1"/>
</dbReference>
<organism evidence="1 2">
    <name type="scientific">Sphingomonas abietis</name>
    <dbReference type="NCBI Taxonomy" id="3012344"/>
    <lineage>
        <taxon>Bacteria</taxon>
        <taxon>Pseudomonadati</taxon>
        <taxon>Pseudomonadota</taxon>
        <taxon>Alphaproteobacteria</taxon>
        <taxon>Sphingomonadales</taxon>
        <taxon>Sphingomonadaceae</taxon>
        <taxon>Sphingomonas</taxon>
    </lineage>
</organism>
<reference evidence="1 2" key="1">
    <citation type="submission" date="2022-12" db="EMBL/GenBank/DDBJ databases">
        <title>Sphingomonas abieness sp. nov., an endophytic bacterium isolated from Abies koreana.</title>
        <authorList>
            <person name="Jiang L."/>
            <person name="Lee J."/>
        </authorList>
    </citation>
    <scope>NUCLEOTIDE SEQUENCE [LARGE SCALE GENOMIC DNA]</scope>
    <source>
        <strain evidence="2">PAMB 00755</strain>
    </source>
</reference>
<dbReference type="SUPFAM" id="SSF143744">
    <property type="entry name" value="GlcG-like"/>
    <property type="match status" value="1"/>
</dbReference>
<dbReference type="EMBL" id="CP115174">
    <property type="protein sequence ID" value="WBO21974.1"/>
    <property type="molecule type" value="Genomic_DNA"/>
</dbReference>
<dbReference type="RefSeq" id="WP_270076622.1">
    <property type="nucleotide sequence ID" value="NZ_CP115174.1"/>
</dbReference>
<dbReference type="InterPro" id="IPR005624">
    <property type="entry name" value="PduO/GlcC-like"/>
</dbReference>
<evidence type="ECO:0000313" key="2">
    <source>
        <dbReference type="Proteomes" id="UP001210865"/>
    </source>
</evidence>
<dbReference type="Gene3D" id="3.30.450.150">
    <property type="entry name" value="Haem-degrading domain"/>
    <property type="match status" value="1"/>
</dbReference>
<dbReference type="InterPro" id="IPR038084">
    <property type="entry name" value="PduO/GlcC-like_sf"/>
</dbReference>
<name>A0ABY7NPW0_9SPHN</name>